<evidence type="ECO:0000256" key="2">
    <source>
        <dbReference type="SAM" id="Phobius"/>
    </source>
</evidence>
<sequence length="291" mass="30830">MSGGTRAGACGDSGHGGSTAVGARISSGRRGDSCAKAWRFYDPASRRTVVSRDAVFNEPASWTWEDEDMGAAANFVIEYRTMDLGSDQFGADPAPGSPTPPPSSGSGAPSSPGAPVAGTSVQSPAASAPGTPPIGLKWVYKVKKNAAGEVIKHKARLVTKGYVQQPGVDFDEVFAPVARIESVWLLLALAAQEGWPVHHMDVKSAFLNGELIEEVYVRQPPGFTVVGHEDKVLRLDKALYGLRQAPRAWNAKLDETLTMRLPRKRSLGLLVVPVASLPACVACGLLWRGGE</sequence>
<evidence type="ECO:0000256" key="1">
    <source>
        <dbReference type="SAM" id="MobiDB-lite"/>
    </source>
</evidence>
<dbReference type="OrthoDB" id="3344688at2759"/>
<dbReference type="Proteomes" id="UP000479710">
    <property type="component" value="Unassembled WGS sequence"/>
</dbReference>
<reference evidence="5 6" key="1">
    <citation type="submission" date="2019-11" db="EMBL/GenBank/DDBJ databases">
        <title>Whole genome sequence of Oryza granulata.</title>
        <authorList>
            <person name="Li W."/>
        </authorList>
    </citation>
    <scope>NUCLEOTIDE SEQUENCE [LARGE SCALE GENOMIC DNA]</scope>
    <source>
        <strain evidence="6">cv. Menghai</strain>
        <tissue evidence="5">Leaf</tissue>
    </source>
</reference>
<name>A0A6G1DP24_9ORYZ</name>
<dbReference type="InterPro" id="IPR013103">
    <property type="entry name" value="RVT_2"/>
</dbReference>
<dbReference type="Pfam" id="PF25597">
    <property type="entry name" value="SH3_retrovirus"/>
    <property type="match status" value="1"/>
</dbReference>
<feature type="compositionally biased region" description="Gly residues" evidence="1">
    <location>
        <begin position="1"/>
        <end position="19"/>
    </location>
</feature>
<dbReference type="Pfam" id="PF07727">
    <property type="entry name" value="RVT_2"/>
    <property type="match status" value="1"/>
</dbReference>
<evidence type="ECO:0000259" key="4">
    <source>
        <dbReference type="Pfam" id="PF25597"/>
    </source>
</evidence>
<comment type="caution">
    <text evidence="5">The sequence shown here is derived from an EMBL/GenBank/DDBJ whole genome shotgun (WGS) entry which is preliminary data.</text>
</comment>
<organism evidence="5 6">
    <name type="scientific">Oryza meyeriana var. granulata</name>
    <dbReference type="NCBI Taxonomy" id="110450"/>
    <lineage>
        <taxon>Eukaryota</taxon>
        <taxon>Viridiplantae</taxon>
        <taxon>Streptophyta</taxon>
        <taxon>Embryophyta</taxon>
        <taxon>Tracheophyta</taxon>
        <taxon>Spermatophyta</taxon>
        <taxon>Magnoliopsida</taxon>
        <taxon>Liliopsida</taxon>
        <taxon>Poales</taxon>
        <taxon>Poaceae</taxon>
        <taxon>BOP clade</taxon>
        <taxon>Oryzoideae</taxon>
        <taxon>Oryzeae</taxon>
        <taxon>Oryzinae</taxon>
        <taxon>Oryza</taxon>
        <taxon>Oryza meyeriana</taxon>
    </lineage>
</organism>
<keyword evidence="2" id="KW-0812">Transmembrane</keyword>
<gene>
    <name evidence="5" type="ORF">E2562_028252</name>
</gene>
<accession>A0A6G1DP24</accession>
<dbReference type="AlphaFoldDB" id="A0A6G1DP24"/>
<dbReference type="InterPro" id="IPR057670">
    <property type="entry name" value="SH3_retrovirus"/>
</dbReference>
<feature type="region of interest" description="Disordered" evidence="1">
    <location>
        <begin position="86"/>
        <end position="129"/>
    </location>
</feature>
<feature type="region of interest" description="Disordered" evidence="1">
    <location>
        <begin position="1"/>
        <end position="28"/>
    </location>
</feature>
<keyword evidence="6" id="KW-1185">Reference proteome</keyword>
<evidence type="ECO:0000313" key="6">
    <source>
        <dbReference type="Proteomes" id="UP000479710"/>
    </source>
</evidence>
<feature type="compositionally biased region" description="Low complexity" evidence="1">
    <location>
        <begin position="104"/>
        <end position="120"/>
    </location>
</feature>
<evidence type="ECO:0000259" key="3">
    <source>
        <dbReference type="Pfam" id="PF07727"/>
    </source>
</evidence>
<feature type="transmembrane region" description="Helical" evidence="2">
    <location>
        <begin position="267"/>
        <end position="287"/>
    </location>
</feature>
<keyword evidence="2" id="KW-1133">Transmembrane helix</keyword>
<proteinExistence type="predicted"/>
<protein>
    <submittedName>
        <fullName evidence="5">Uncharacterized protein</fullName>
    </submittedName>
</protein>
<feature type="domain" description="Retroviral polymerase SH3-like" evidence="4">
    <location>
        <begin position="33"/>
        <end position="67"/>
    </location>
</feature>
<keyword evidence="2" id="KW-0472">Membrane</keyword>
<dbReference type="InterPro" id="IPR043502">
    <property type="entry name" value="DNA/RNA_pol_sf"/>
</dbReference>
<evidence type="ECO:0000313" key="5">
    <source>
        <dbReference type="EMBL" id="KAF0914378.1"/>
    </source>
</evidence>
<dbReference type="SUPFAM" id="SSF56672">
    <property type="entry name" value="DNA/RNA polymerases"/>
    <property type="match status" value="1"/>
</dbReference>
<feature type="domain" description="Reverse transcriptase Ty1/copia-type" evidence="3">
    <location>
        <begin position="131"/>
        <end position="258"/>
    </location>
</feature>
<dbReference type="EMBL" id="SPHZ02000006">
    <property type="protein sequence ID" value="KAF0914378.1"/>
    <property type="molecule type" value="Genomic_DNA"/>
</dbReference>